<accession>A0A385EAN2</accession>
<evidence type="ECO:0000313" key="1">
    <source>
        <dbReference type="EMBL" id="AXQ68951.1"/>
    </source>
</evidence>
<proteinExistence type="predicted"/>
<reference evidence="2" key="1">
    <citation type="submission" date="2018-07" db="EMBL/GenBank/DDBJ databases">
        <title>Giant CbK-like Caulobacter bacteriophages have genetically divergent genomes.</title>
        <authorList>
            <person name="Wilson K.M."/>
            <person name="Ely B."/>
        </authorList>
    </citation>
    <scope>NUCLEOTIDE SEQUENCE [LARGE SCALE GENOMIC DNA]</scope>
</reference>
<protein>
    <submittedName>
        <fullName evidence="1">Uncharacterized protein</fullName>
    </submittedName>
</protein>
<dbReference type="EMBL" id="MH588545">
    <property type="protein sequence ID" value="AXQ68951.1"/>
    <property type="molecule type" value="Genomic_DNA"/>
</dbReference>
<sequence>MDKYRKPAEGAPCTGCGLCCVAVPCGIGQMHGSPMGEPCRLLVWTDGKSSCGALSLPDGDLYAKRLGIGKGCDSGPEPGEIDEYEGMTAREFIDAGHAGQNFEEA</sequence>
<reference evidence="1 2" key="2">
    <citation type="submission" date="2018-09" db="EMBL/GenBank/DDBJ databases">
        <title>Giant CbK-like Caulobacter bacteriophages have genetically divergent genomes.</title>
        <authorList>
            <person name="Wilson K."/>
            <person name="Ely B."/>
        </authorList>
    </citation>
    <scope>NUCLEOTIDE SEQUENCE [LARGE SCALE GENOMIC DNA]</scope>
</reference>
<name>A0A385EAN2_9CAUD</name>
<evidence type="ECO:0000313" key="2">
    <source>
        <dbReference type="Proteomes" id="UP000259026"/>
    </source>
</evidence>
<dbReference type="Proteomes" id="UP000259026">
    <property type="component" value="Segment"/>
</dbReference>
<gene>
    <name evidence="1" type="ORF">CcrPW_gp412c</name>
</gene>
<keyword evidence="2" id="KW-1185">Reference proteome</keyword>
<organism evidence="1 2">
    <name type="scientific">Caulobacter phage CcrPW</name>
    <dbReference type="NCBI Taxonomy" id="2283271"/>
    <lineage>
        <taxon>Viruses</taxon>
        <taxon>Duplodnaviria</taxon>
        <taxon>Heunggongvirae</taxon>
        <taxon>Uroviricota</taxon>
        <taxon>Caudoviricetes</taxon>
        <taxon>Jeanschmidtviridae</taxon>
        <taxon>Colossusvirus</taxon>
        <taxon>Colossusvirus PW</taxon>
    </lineage>
</organism>